<gene>
    <name evidence="7" type="primary">lrrc53</name>
</gene>
<evidence type="ECO:0000256" key="3">
    <source>
        <dbReference type="SAM" id="MobiDB-lite"/>
    </source>
</evidence>
<feature type="compositionally biased region" description="Basic residues" evidence="3">
    <location>
        <begin position="649"/>
        <end position="661"/>
    </location>
</feature>
<keyword evidence="4" id="KW-0812">Transmembrane</keyword>
<evidence type="ECO:0000313" key="7">
    <source>
        <dbReference type="RefSeq" id="XP_031416032.1"/>
    </source>
</evidence>
<feature type="compositionally biased region" description="Basic and acidic residues" evidence="3">
    <location>
        <begin position="722"/>
        <end position="731"/>
    </location>
</feature>
<name>A0A6P8EYS9_CLUHA</name>
<accession>A0A6P8EYS9</accession>
<feature type="region of interest" description="Disordered" evidence="3">
    <location>
        <begin position="472"/>
        <end position="518"/>
    </location>
</feature>
<dbReference type="CTD" id="105378803"/>
<dbReference type="PANTHER" id="PTHR24369:SF161">
    <property type="entry name" value="LEUCINE-RICH REPEAT-CONTAINING PROTEIN 53"/>
    <property type="match status" value="1"/>
</dbReference>
<keyword evidence="4" id="KW-0472">Membrane</keyword>
<evidence type="ECO:0000256" key="5">
    <source>
        <dbReference type="SAM" id="SignalP"/>
    </source>
</evidence>
<dbReference type="Gene3D" id="3.80.10.10">
    <property type="entry name" value="Ribonuclease Inhibitor"/>
    <property type="match status" value="2"/>
</dbReference>
<protein>
    <submittedName>
        <fullName evidence="7">Uncharacterized protein lrrc53 isoform X1</fullName>
    </submittedName>
</protein>
<keyword evidence="4" id="KW-1133">Transmembrane helix</keyword>
<feature type="transmembrane region" description="Helical" evidence="4">
    <location>
        <begin position="307"/>
        <end position="329"/>
    </location>
</feature>
<dbReference type="OrthoDB" id="676979at2759"/>
<evidence type="ECO:0000256" key="2">
    <source>
        <dbReference type="ARBA" id="ARBA00022737"/>
    </source>
</evidence>
<evidence type="ECO:0000256" key="4">
    <source>
        <dbReference type="SAM" id="Phobius"/>
    </source>
</evidence>
<dbReference type="PANTHER" id="PTHR24369">
    <property type="entry name" value="ANTIGEN BSP, PUTATIVE-RELATED"/>
    <property type="match status" value="1"/>
</dbReference>
<dbReference type="InterPro" id="IPR001611">
    <property type="entry name" value="Leu-rich_rpt"/>
</dbReference>
<feature type="region of interest" description="Disordered" evidence="3">
    <location>
        <begin position="642"/>
        <end position="755"/>
    </location>
</feature>
<keyword evidence="6" id="KW-1185">Reference proteome</keyword>
<feature type="region of interest" description="Disordered" evidence="3">
    <location>
        <begin position="891"/>
        <end position="913"/>
    </location>
</feature>
<dbReference type="InterPro" id="IPR050541">
    <property type="entry name" value="LRR_TM_domain-containing"/>
</dbReference>
<dbReference type="PROSITE" id="PS51450">
    <property type="entry name" value="LRR"/>
    <property type="match status" value="2"/>
</dbReference>
<dbReference type="GO" id="GO:0005886">
    <property type="term" value="C:plasma membrane"/>
    <property type="evidence" value="ECO:0007669"/>
    <property type="project" value="TreeGrafter"/>
</dbReference>
<keyword evidence="2" id="KW-0677">Repeat</keyword>
<dbReference type="InterPro" id="IPR032675">
    <property type="entry name" value="LRR_dom_sf"/>
</dbReference>
<dbReference type="GeneID" id="105903506"/>
<proteinExistence type="predicted"/>
<feature type="signal peptide" evidence="5">
    <location>
        <begin position="1"/>
        <end position="18"/>
    </location>
</feature>
<feature type="chain" id="PRO_5028252370" evidence="5">
    <location>
        <begin position="19"/>
        <end position="913"/>
    </location>
</feature>
<keyword evidence="1" id="KW-0433">Leucine-rich repeat</keyword>
<reference evidence="7" key="1">
    <citation type="submission" date="2025-08" db="UniProtKB">
        <authorList>
            <consortium name="RefSeq"/>
        </authorList>
    </citation>
    <scope>IDENTIFICATION</scope>
</reference>
<dbReference type="Proteomes" id="UP000515152">
    <property type="component" value="Chromosome 22"/>
</dbReference>
<dbReference type="RefSeq" id="XP_031416032.1">
    <property type="nucleotide sequence ID" value="XM_031560172.2"/>
</dbReference>
<keyword evidence="5" id="KW-0732">Signal</keyword>
<organism evidence="6 7">
    <name type="scientific">Clupea harengus</name>
    <name type="common">Atlantic herring</name>
    <dbReference type="NCBI Taxonomy" id="7950"/>
    <lineage>
        <taxon>Eukaryota</taxon>
        <taxon>Metazoa</taxon>
        <taxon>Chordata</taxon>
        <taxon>Craniata</taxon>
        <taxon>Vertebrata</taxon>
        <taxon>Euteleostomi</taxon>
        <taxon>Actinopterygii</taxon>
        <taxon>Neopterygii</taxon>
        <taxon>Teleostei</taxon>
        <taxon>Clupei</taxon>
        <taxon>Clupeiformes</taxon>
        <taxon>Clupeoidei</taxon>
        <taxon>Clupeidae</taxon>
        <taxon>Clupea</taxon>
    </lineage>
</organism>
<dbReference type="Pfam" id="PF13855">
    <property type="entry name" value="LRR_8"/>
    <property type="match status" value="3"/>
</dbReference>
<dbReference type="SMART" id="SM00369">
    <property type="entry name" value="LRR_TYP"/>
    <property type="match status" value="6"/>
</dbReference>
<feature type="compositionally biased region" description="Polar residues" evidence="3">
    <location>
        <begin position="484"/>
        <end position="517"/>
    </location>
</feature>
<feature type="compositionally biased region" description="Basic residues" evidence="3">
    <location>
        <begin position="689"/>
        <end position="701"/>
    </location>
</feature>
<dbReference type="InterPro" id="IPR003591">
    <property type="entry name" value="Leu-rich_rpt_typical-subtyp"/>
</dbReference>
<dbReference type="SUPFAM" id="SSF52058">
    <property type="entry name" value="L domain-like"/>
    <property type="match status" value="1"/>
</dbReference>
<evidence type="ECO:0000256" key="1">
    <source>
        <dbReference type="ARBA" id="ARBA00022614"/>
    </source>
</evidence>
<sequence>MMSIPVLVLLLAETSSLASTSCPASCIVCSEDAIICHKLSSIIGVPNTTRALMLTDGWIDLVDDTMLSHIGNISVLGLSNNAISTINENAFQNLIELKTLLLDHNHISSQTLNSSTFSWLPKLKSLLLGNNAIQEIDGYWFKNSKELKILQLEGNLLSTLNSSTFSLSTLSSLETLDLSDNFITHVGRDSFRKLPQLRTLDLSRNRLENIPDAFSYLSWLSMLNLDFNRWNCSCELRELASFLNSYLQAPDKVLYNGQRMMCVSADNPAVNIVLDLTDTNCVPPNRNITVNVETRSGITAQQYTRDIALASILFFAGGVSVTLAVMCIVHHKLVMRKGLRPLQKGSEIDDLKHSSLESVHWNFTEEKEALSQAHNAKQLYFSCAKHKHQPAWDQEMLALPNRVNQMEPHFTCQSCRSAALLIPGMRHGESLSSEKILHLSQAQNQAEPAYQWPVSDERSHTRSMLRDLLLHRQIQKQPVGRNGKIQNPDISTYRGNPRQDTSVGQDRHLSNQSNLSSKGLADTTVRSHGHHLNVPPHPPISCIHCHRKYEYKQAWNKSHSTEEFRAMLQKETLNYNQSGCPRQAKEHGMKPTLHRNVTFDLTESAMRTIDVHKVKYCRKIPKYYHKLSLSQVSATSMKANVFQRDQSKSHRCKIHTKRSLKVKFNLNPLRKGKVNPNTSPRHNKDNPKNIKKAHKHKLKGKVSRDKGDVEQQSPRNMSKKGRQCEDSKDSTKTSSKKTSQLDVGNGNRDDTEGTVCTFDNKKQEDHLQEPDPAGNLQIEDSNEALSKSSETVIQQGISPDQTNLQANVSSSEVLNGGAGLVLAEGIATGGDERESIPSSSNQLPSSQLHLVSATLNEEIQSIGNSISPGKSKAPAVVQEYLYSPEGSPKRKIRLIMPEKTTNRPTSSLDKKIR</sequence>
<evidence type="ECO:0000313" key="6">
    <source>
        <dbReference type="Proteomes" id="UP000515152"/>
    </source>
</evidence>
<dbReference type="AlphaFoldDB" id="A0A6P8EYS9"/>